<keyword evidence="3" id="KW-1185">Reference proteome</keyword>
<dbReference type="EMBL" id="CP002299">
    <property type="protein sequence ID" value="ADP79216.1"/>
    <property type="molecule type" value="Genomic_DNA"/>
</dbReference>
<reference evidence="2 3" key="1">
    <citation type="submission" date="2010-10" db="EMBL/GenBank/DDBJ databases">
        <title>Complete sequence of Frankia sp. EuI1c.</title>
        <authorList>
            <consortium name="US DOE Joint Genome Institute"/>
            <person name="Lucas S."/>
            <person name="Copeland A."/>
            <person name="Lapidus A."/>
            <person name="Cheng J.-F."/>
            <person name="Bruce D."/>
            <person name="Goodwin L."/>
            <person name="Pitluck S."/>
            <person name="Chertkov O."/>
            <person name="Detter J.C."/>
            <person name="Han C."/>
            <person name="Tapia R."/>
            <person name="Land M."/>
            <person name="Hauser L."/>
            <person name="Jeffries C."/>
            <person name="Kyrpides N."/>
            <person name="Ivanova N."/>
            <person name="Mikhailova N."/>
            <person name="Beauchemin N."/>
            <person name="Sen A."/>
            <person name="Sur S.A."/>
            <person name="Gtari M."/>
            <person name="Wall L."/>
            <person name="Tisa L."/>
            <person name="Woyke T."/>
        </authorList>
    </citation>
    <scope>NUCLEOTIDE SEQUENCE [LARGE SCALE GENOMIC DNA]</scope>
    <source>
        <strain evidence="3">DSM 45817 / CECT 9037 / EuI1c</strain>
    </source>
</reference>
<proteinExistence type="predicted"/>
<dbReference type="Gene3D" id="3.40.50.1820">
    <property type="entry name" value="alpha/beta hydrolase"/>
    <property type="match status" value="1"/>
</dbReference>
<dbReference type="KEGG" id="fri:FraEuI1c_1143"/>
<evidence type="ECO:0000259" key="1">
    <source>
        <dbReference type="Pfam" id="PF12697"/>
    </source>
</evidence>
<dbReference type="PANTHER" id="PTHR43194">
    <property type="entry name" value="HYDROLASE ALPHA/BETA FOLD FAMILY"/>
    <property type="match status" value="1"/>
</dbReference>
<dbReference type="Pfam" id="PF12697">
    <property type="entry name" value="Abhydrolase_6"/>
    <property type="match status" value="1"/>
</dbReference>
<organism evidence="2 3">
    <name type="scientific">Pseudofrankia inefficax (strain DSM 45817 / CECT 9037 / DDB 130130 / EuI1c)</name>
    <name type="common">Frankia inefficax</name>
    <dbReference type="NCBI Taxonomy" id="298654"/>
    <lineage>
        <taxon>Bacteria</taxon>
        <taxon>Bacillati</taxon>
        <taxon>Actinomycetota</taxon>
        <taxon>Actinomycetes</taxon>
        <taxon>Frankiales</taxon>
        <taxon>Frankiaceae</taxon>
        <taxon>Pseudofrankia</taxon>
    </lineage>
</organism>
<dbReference type="InterPro" id="IPR050228">
    <property type="entry name" value="Carboxylesterase_BioH"/>
</dbReference>
<sequence length="267" mass="27089">MGGLAALVAGPADGAAVLMLPGFTGSKEDFLPILPLLATAGLRAVAVDLRGQYESKGDPDGPDSQFSLDGLASDVALAARELGGQVHLVGHSFGGLVARATLLADPGLLASVTFFGSGPAAIGGPRGLALRAMYALYAQGGLDAVWAGTRALDPTVRSAAEADFLRRRFFGSSERGMLVMAKALLGEPDRVAAATAAAAAHGIPLLVTHGVDDDAWLPAQQADMAVRLGARHAVIPAAMHSPALQNPTGTVEVLVAFIREAEAEAAA</sequence>
<evidence type="ECO:0000313" key="3">
    <source>
        <dbReference type="Proteomes" id="UP000002484"/>
    </source>
</evidence>
<dbReference type="eggNOG" id="COG2267">
    <property type="taxonomic scope" value="Bacteria"/>
</dbReference>
<dbReference type="InterPro" id="IPR000073">
    <property type="entry name" value="AB_hydrolase_1"/>
</dbReference>
<accession>E3J138</accession>
<dbReference type="HOGENOM" id="CLU_020336_23_0_11"/>
<dbReference type="InParanoid" id="E3J138"/>
<protein>
    <submittedName>
        <fullName evidence="2">Alpha/beta hydrolase fold protein</fullName>
    </submittedName>
</protein>
<dbReference type="STRING" id="298654.FraEuI1c_1143"/>
<gene>
    <name evidence="2" type="ordered locus">FraEuI1c_1143</name>
</gene>
<dbReference type="AlphaFoldDB" id="E3J138"/>
<keyword evidence="2" id="KW-0378">Hydrolase</keyword>
<feature type="domain" description="AB hydrolase-1" evidence="1">
    <location>
        <begin position="17"/>
        <end position="252"/>
    </location>
</feature>
<dbReference type="InterPro" id="IPR029058">
    <property type="entry name" value="AB_hydrolase_fold"/>
</dbReference>
<dbReference type="PANTHER" id="PTHR43194:SF2">
    <property type="entry name" value="PEROXISOMAL MEMBRANE PROTEIN LPX1"/>
    <property type="match status" value="1"/>
</dbReference>
<name>E3J138_PSEI1</name>
<dbReference type="Proteomes" id="UP000002484">
    <property type="component" value="Chromosome"/>
</dbReference>
<evidence type="ECO:0000313" key="2">
    <source>
        <dbReference type="EMBL" id="ADP79216.1"/>
    </source>
</evidence>
<dbReference type="SUPFAM" id="SSF53474">
    <property type="entry name" value="alpha/beta-Hydrolases"/>
    <property type="match status" value="1"/>
</dbReference>
<dbReference type="GO" id="GO:0016787">
    <property type="term" value="F:hydrolase activity"/>
    <property type="evidence" value="ECO:0007669"/>
    <property type="project" value="UniProtKB-KW"/>
</dbReference>
<dbReference type="RefSeq" id="WP_013422337.1">
    <property type="nucleotide sequence ID" value="NC_014666.1"/>
</dbReference>